<organism evidence="2 3">
    <name type="scientific">Leucocoprinus birnbaumii</name>
    <dbReference type="NCBI Taxonomy" id="56174"/>
    <lineage>
        <taxon>Eukaryota</taxon>
        <taxon>Fungi</taxon>
        <taxon>Dikarya</taxon>
        <taxon>Basidiomycota</taxon>
        <taxon>Agaricomycotina</taxon>
        <taxon>Agaricomycetes</taxon>
        <taxon>Agaricomycetidae</taxon>
        <taxon>Agaricales</taxon>
        <taxon>Agaricineae</taxon>
        <taxon>Agaricaceae</taxon>
        <taxon>Leucocoprinus</taxon>
    </lineage>
</organism>
<evidence type="ECO:0000313" key="2">
    <source>
        <dbReference type="EMBL" id="KAJ3560747.1"/>
    </source>
</evidence>
<evidence type="ECO:0000313" key="3">
    <source>
        <dbReference type="Proteomes" id="UP001213000"/>
    </source>
</evidence>
<reference evidence="2" key="1">
    <citation type="submission" date="2022-07" db="EMBL/GenBank/DDBJ databases">
        <title>Genome Sequence of Leucocoprinus birnbaumii.</title>
        <authorList>
            <person name="Buettner E."/>
        </authorList>
    </citation>
    <scope>NUCLEOTIDE SEQUENCE</scope>
    <source>
        <strain evidence="2">VT141</strain>
    </source>
</reference>
<dbReference type="AlphaFoldDB" id="A0AAD5YRP3"/>
<comment type="similarity">
    <text evidence="1">Belongs to the asaB hydroxylase/desaturase family.</text>
</comment>
<name>A0AAD5YRP3_9AGAR</name>
<evidence type="ECO:0000256" key="1">
    <source>
        <dbReference type="ARBA" id="ARBA00023604"/>
    </source>
</evidence>
<dbReference type="PANTHER" id="PTHR34598">
    <property type="entry name" value="BLL6449 PROTEIN"/>
    <property type="match status" value="1"/>
</dbReference>
<dbReference type="InterPro" id="IPR044053">
    <property type="entry name" value="AsaB-like"/>
</dbReference>
<gene>
    <name evidence="2" type="ORF">NP233_g10631</name>
</gene>
<protein>
    <submittedName>
        <fullName evidence="2">Uncharacterized protein</fullName>
    </submittedName>
</protein>
<dbReference type="GO" id="GO:0016491">
    <property type="term" value="F:oxidoreductase activity"/>
    <property type="evidence" value="ECO:0007669"/>
    <property type="project" value="InterPro"/>
</dbReference>
<keyword evidence="3" id="KW-1185">Reference proteome</keyword>
<dbReference type="EMBL" id="JANIEX010001116">
    <property type="protein sequence ID" value="KAJ3560747.1"/>
    <property type="molecule type" value="Genomic_DNA"/>
</dbReference>
<dbReference type="Proteomes" id="UP001213000">
    <property type="component" value="Unassembled WGS sequence"/>
</dbReference>
<sequence length="155" mass="17258">MVHAPGSIIMARVFSSLLAGPDLRQPVNLAHIDQWFKASVNGVHRHLPAEEVPELLKHRFQIINLWRPIGNPALDWPLALCDYRNVRLDKDTFPVALIYPDREGEAMGFSADSVRDGSVAAFTPHTGFQDSTTPKDAPSRASIEVDGHWFSMCLT</sequence>
<comment type="caution">
    <text evidence="2">The sequence shown here is derived from an EMBL/GenBank/DDBJ whole genome shotgun (WGS) entry which is preliminary data.</text>
</comment>
<dbReference type="PANTHER" id="PTHR34598:SF3">
    <property type="entry name" value="OXIDOREDUCTASE AN1597"/>
    <property type="match status" value="1"/>
</dbReference>
<accession>A0AAD5YRP3</accession>
<proteinExistence type="inferred from homology"/>